<dbReference type="InterPro" id="IPR009061">
    <property type="entry name" value="DNA-bd_dom_put_sf"/>
</dbReference>
<evidence type="ECO:0000313" key="6">
    <source>
        <dbReference type="Proteomes" id="UP000190827"/>
    </source>
</evidence>
<dbReference type="InterPro" id="IPR047057">
    <property type="entry name" value="MerR_fam"/>
</dbReference>
<dbReference type="PRINTS" id="PR00040">
    <property type="entry name" value="HTHMERR"/>
</dbReference>
<feature type="domain" description="HTH merR-type" evidence="4">
    <location>
        <begin position="1"/>
        <end position="69"/>
    </location>
</feature>
<keyword evidence="3" id="KW-0804">Transcription</keyword>
<proteinExistence type="predicted"/>
<evidence type="ECO:0000256" key="3">
    <source>
        <dbReference type="ARBA" id="ARBA00023163"/>
    </source>
</evidence>
<comment type="caution">
    <text evidence="5">The sequence shown here is derived from an EMBL/GenBank/DDBJ whole genome shotgun (WGS) entry which is preliminary data.</text>
</comment>
<evidence type="ECO:0000313" key="5">
    <source>
        <dbReference type="EMBL" id="SKC35785.1"/>
    </source>
</evidence>
<dbReference type="Pfam" id="PF13411">
    <property type="entry name" value="MerR_1"/>
    <property type="match status" value="1"/>
</dbReference>
<keyword evidence="6" id="KW-1185">Reference proteome</keyword>
<dbReference type="Proteomes" id="UP000190827">
    <property type="component" value="Unassembled WGS sequence"/>
</dbReference>
<dbReference type="GO" id="GO:0003677">
    <property type="term" value="F:DNA binding"/>
    <property type="evidence" value="ECO:0007669"/>
    <property type="project" value="UniProtKB-KW"/>
</dbReference>
<dbReference type="RefSeq" id="WP_079704196.1">
    <property type="nucleotide sequence ID" value="NZ_FUZO01000001.1"/>
</dbReference>
<reference evidence="5 6" key="1">
    <citation type="submission" date="2017-02" db="EMBL/GenBank/DDBJ databases">
        <authorList>
            <person name="Varghese N."/>
            <person name="Submissions S."/>
        </authorList>
    </citation>
    <scope>NUCLEOTIDE SEQUENCE [LARGE SCALE GENOMIC DNA]</scope>
    <source>
        <strain evidence="5 6">VKM Ac-1787</strain>
    </source>
</reference>
<dbReference type="PROSITE" id="PS50937">
    <property type="entry name" value="HTH_MERR_2"/>
    <property type="match status" value="1"/>
</dbReference>
<evidence type="ECO:0000256" key="1">
    <source>
        <dbReference type="ARBA" id="ARBA00023015"/>
    </source>
</evidence>
<evidence type="ECO:0000256" key="2">
    <source>
        <dbReference type="ARBA" id="ARBA00023125"/>
    </source>
</evidence>
<name>A0ABY1LFL4_9MICO</name>
<dbReference type="PANTHER" id="PTHR30204:SF94">
    <property type="entry name" value="HEAVY METAL-DEPENDENT TRANSCRIPTIONAL REGULATOR HI_0293-RELATED"/>
    <property type="match status" value="1"/>
</dbReference>
<keyword evidence="1" id="KW-0805">Transcription regulation</keyword>
<gene>
    <name evidence="5" type="ORF">SAMN06295973_0041</name>
</gene>
<sequence>MRIAELARLAKVKVSTVRFYERSGVLAEPERTTGGYRDYRETDVVRLRFLRRGQELGFTLAELHDFDRLSQAARSGGASAGDVAAAAAQKLQEIDEKVADLQRTRTAISDLLDAQCVDPSVPCTIVSALAGVVEAESS</sequence>
<dbReference type="EMBL" id="FUZO01000001">
    <property type="protein sequence ID" value="SKC35785.1"/>
    <property type="molecule type" value="Genomic_DNA"/>
</dbReference>
<dbReference type="PANTHER" id="PTHR30204">
    <property type="entry name" value="REDOX-CYCLING DRUG-SENSING TRANSCRIPTIONAL ACTIVATOR SOXR"/>
    <property type="match status" value="1"/>
</dbReference>
<dbReference type="Gene3D" id="1.10.1660.10">
    <property type="match status" value="1"/>
</dbReference>
<accession>A0ABY1LFL4</accession>
<dbReference type="InterPro" id="IPR000551">
    <property type="entry name" value="MerR-type_HTH_dom"/>
</dbReference>
<keyword evidence="2 5" id="KW-0238">DNA-binding</keyword>
<organism evidence="5 6">
    <name type="scientific">Plantibacter cousiniae</name>
    <name type="common">nom. nud.</name>
    <dbReference type="NCBI Taxonomy" id="199709"/>
    <lineage>
        <taxon>Bacteria</taxon>
        <taxon>Bacillati</taxon>
        <taxon>Actinomycetota</taxon>
        <taxon>Actinomycetes</taxon>
        <taxon>Micrococcales</taxon>
        <taxon>Microbacteriaceae</taxon>
        <taxon>Plantibacter</taxon>
    </lineage>
</organism>
<dbReference type="SUPFAM" id="SSF46955">
    <property type="entry name" value="Putative DNA-binding domain"/>
    <property type="match status" value="1"/>
</dbReference>
<protein>
    <submittedName>
        <fullName evidence="5">DNA-binding transcriptional regulator, MerR family</fullName>
    </submittedName>
</protein>
<dbReference type="SMART" id="SM00422">
    <property type="entry name" value="HTH_MERR"/>
    <property type="match status" value="1"/>
</dbReference>
<evidence type="ECO:0000259" key="4">
    <source>
        <dbReference type="PROSITE" id="PS50937"/>
    </source>
</evidence>